<name>A0A2I2MJU0_9BACT</name>
<sequence length="113" mass="12968">MFVIDFSYPYGYDCCMIVLRQTETFSRWLSRLSDPIGRARILARLKRIRTTGNMGDVKPVGEGVSEIRIDTGPGYRLYFVRRENTVIFLLSGGDKSTQDRDIARARELAKTLE</sequence>
<protein>
    <submittedName>
        <fullName evidence="1">Putative addiction module killer protein</fullName>
    </submittedName>
</protein>
<accession>A0A2I2MJU0</accession>
<gene>
    <name evidence="1" type="ORF">LFTS_02220</name>
</gene>
<proteinExistence type="predicted"/>
<dbReference type="PIRSF" id="PIRSF028744">
    <property type="entry name" value="Addict_mod_HI1419"/>
    <property type="match status" value="1"/>
</dbReference>
<dbReference type="Pfam" id="PF05973">
    <property type="entry name" value="Gp49"/>
    <property type="match status" value="1"/>
</dbReference>
<dbReference type="EMBL" id="LT966316">
    <property type="protein sequence ID" value="SOU93566.1"/>
    <property type="molecule type" value="Genomic_DNA"/>
</dbReference>
<dbReference type="InterPro" id="IPR009241">
    <property type="entry name" value="HigB-like"/>
</dbReference>
<dbReference type="PANTHER" id="PTHR41791">
    <property type="entry name" value="SSL7039 PROTEIN"/>
    <property type="match status" value="1"/>
</dbReference>
<dbReference type="AlphaFoldDB" id="A0A2I2MJU0"/>
<evidence type="ECO:0000313" key="1">
    <source>
        <dbReference type="EMBL" id="SOU93566.1"/>
    </source>
</evidence>
<organism evidence="1">
    <name type="scientific">Leptospirillum ferriphilum</name>
    <dbReference type="NCBI Taxonomy" id="178606"/>
    <lineage>
        <taxon>Bacteria</taxon>
        <taxon>Pseudomonadati</taxon>
        <taxon>Nitrospirota</taxon>
        <taxon>Nitrospiria</taxon>
        <taxon>Nitrospirales</taxon>
        <taxon>Nitrospiraceae</taxon>
        <taxon>Leptospirillum</taxon>
    </lineage>
</organism>
<dbReference type="PANTHER" id="PTHR41791:SF1">
    <property type="entry name" value="SSL7039 PROTEIN"/>
    <property type="match status" value="1"/>
</dbReference>
<reference evidence="1" key="1">
    <citation type="submission" date="2017-12" db="EMBL/GenBank/DDBJ databases">
        <authorList>
            <consortium name="SysMetEx"/>
        </authorList>
    </citation>
    <scope>NUCLEOTIDE SEQUENCE</scope>
    <source>
        <strain evidence="1">Pb_238</strain>
    </source>
</reference>
<dbReference type="InterPro" id="IPR014056">
    <property type="entry name" value="TypeIITA-like_toxin_pred"/>
</dbReference>
<dbReference type="NCBIfam" id="TIGR02683">
    <property type="entry name" value="upstrm_HI1419"/>
    <property type="match status" value="1"/>
</dbReference>